<organism evidence="3 4">
    <name type="scientific">Cellulomonas marina</name>
    <dbReference type="NCBI Taxonomy" id="988821"/>
    <lineage>
        <taxon>Bacteria</taxon>
        <taxon>Bacillati</taxon>
        <taxon>Actinomycetota</taxon>
        <taxon>Actinomycetes</taxon>
        <taxon>Micrococcales</taxon>
        <taxon>Cellulomonadaceae</taxon>
        <taxon>Cellulomonas</taxon>
    </lineage>
</organism>
<name>A0A1I0VZK5_9CELL</name>
<dbReference type="EMBL" id="FOKA01000002">
    <property type="protein sequence ID" value="SFA81859.1"/>
    <property type="molecule type" value="Genomic_DNA"/>
</dbReference>
<feature type="transmembrane region" description="Helical" evidence="2">
    <location>
        <begin position="113"/>
        <end position="130"/>
    </location>
</feature>
<feature type="compositionally biased region" description="Basic and acidic residues" evidence="1">
    <location>
        <begin position="56"/>
        <end position="78"/>
    </location>
</feature>
<keyword evidence="2" id="KW-1133">Transmembrane helix</keyword>
<dbReference type="Proteomes" id="UP000199012">
    <property type="component" value="Unassembled WGS sequence"/>
</dbReference>
<gene>
    <name evidence="3" type="ORF">SAMN05421867_10276</name>
</gene>
<evidence type="ECO:0008006" key="5">
    <source>
        <dbReference type="Google" id="ProtNLM"/>
    </source>
</evidence>
<keyword evidence="4" id="KW-1185">Reference proteome</keyword>
<protein>
    <recommendedName>
        <fullName evidence="5">DUF3043 domain-containing protein</fullName>
    </recommendedName>
</protein>
<dbReference type="Pfam" id="PF11241">
    <property type="entry name" value="DUF3043"/>
    <property type="match status" value="1"/>
</dbReference>
<evidence type="ECO:0000313" key="3">
    <source>
        <dbReference type="EMBL" id="SFA81859.1"/>
    </source>
</evidence>
<sequence>MRATTPAAAAPVTAPPATGEPATGTSTGTSTGTGKGRPTPKRKVAQAANRRPLVPLDRKAAAREERARRRVQRDQEYRAMQSGDERFLPVRDRGPVRRFVRDSIDARRSLGEYFLPVAFVLLIAQTLLAATAPEVVLVLTLVLYLFILGTVVDAIILWRGLKKKLVARFGAEALPRGLTMYAVTRIFQLRRLRMPKPQVQRGQQPR</sequence>
<evidence type="ECO:0000313" key="4">
    <source>
        <dbReference type="Proteomes" id="UP000199012"/>
    </source>
</evidence>
<accession>A0A1I0VZK5</accession>
<keyword evidence="2" id="KW-0812">Transmembrane</keyword>
<evidence type="ECO:0000256" key="2">
    <source>
        <dbReference type="SAM" id="Phobius"/>
    </source>
</evidence>
<feature type="region of interest" description="Disordered" evidence="1">
    <location>
        <begin position="1"/>
        <end position="78"/>
    </location>
</feature>
<keyword evidence="2" id="KW-0472">Membrane</keyword>
<proteinExistence type="predicted"/>
<dbReference type="AlphaFoldDB" id="A0A1I0VZK5"/>
<dbReference type="InterPro" id="IPR021403">
    <property type="entry name" value="DUF3043"/>
</dbReference>
<feature type="transmembrane region" description="Helical" evidence="2">
    <location>
        <begin position="136"/>
        <end position="158"/>
    </location>
</feature>
<feature type="compositionally biased region" description="Low complexity" evidence="1">
    <location>
        <begin position="1"/>
        <end position="32"/>
    </location>
</feature>
<dbReference type="STRING" id="988821.SAMN05421867_10276"/>
<reference evidence="3 4" key="1">
    <citation type="submission" date="2016-10" db="EMBL/GenBank/DDBJ databases">
        <authorList>
            <person name="de Groot N.N."/>
        </authorList>
    </citation>
    <scope>NUCLEOTIDE SEQUENCE [LARGE SCALE GENOMIC DNA]</scope>
    <source>
        <strain evidence="3 4">CGMCC 4.6945</strain>
    </source>
</reference>
<evidence type="ECO:0000256" key="1">
    <source>
        <dbReference type="SAM" id="MobiDB-lite"/>
    </source>
</evidence>